<evidence type="ECO:0000256" key="1">
    <source>
        <dbReference type="SAM" id="MobiDB-lite"/>
    </source>
</evidence>
<feature type="region of interest" description="Disordered" evidence="1">
    <location>
        <begin position="138"/>
        <end position="200"/>
    </location>
</feature>
<dbReference type="Proteomes" id="UP001500897">
    <property type="component" value="Unassembled WGS sequence"/>
</dbReference>
<name>A0ABN2YFA2_9ACTN</name>
<comment type="caution">
    <text evidence="2">The sequence shown here is derived from an EMBL/GenBank/DDBJ whole genome shotgun (WGS) entry which is preliminary data.</text>
</comment>
<feature type="compositionally biased region" description="Low complexity" evidence="1">
    <location>
        <begin position="178"/>
        <end position="200"/>
    </location>
</feature>
<dbReference type="EMBL" id="BAAANS010000120">
    <property type="protein sequence ID" value="GAA2126290.1"/>
    <property type="molecule type" value="Genomic_DNA"/>
</dbReference>
<evidence type="ECO:0008006" key="4">
    <source>
        <dbReference type="Google" id="ProtNLM"/>
    </source>
</evidence>
<organism evidence="2 3">
    <name type="scientific">Kitasatospora saccharophila</name>
    <dbReference type="NCBI Taxonomy" id="407973"/>
    <lineage>
        <taxon>Bacteria</taxon>
        <taxon>Bacillati</taxon>
        <taxon>Actinomycetota</taxon>
        <taxon>Actinomycetes</taxon>
        <taxon>Kitasatosporales</taxon>
        <taxon>Streptomycetaceae</taxon>
        <taxon>Kitasatospora</taxon>
    </lineage>
</organism>
<feature type="compositionally biased region" description="Low complexity" evidence="1">
    <location>
        <begin position="142"/>
        <end position="170"/>
    </location>
</feature>
<sequence>MAILKSTIQEQVAQAIASIEPNDRPVATIQTVTGPSPWLTNGLIGLIAQLFIKYYFVTLTHRVVVIHRTSRISNRPQEVLYVIPLDQARASLSDVRRNTLWSSLRFQLPNEPKPTRMNIHRVWRAEMDTFVNGLLGGGPGVPGQYPQQGAPGQYQAAPPVPGQYPQAPAAAPYPPQQPAAQYPQAPGQYPQAPGANPYQG</sequence>
<protein>
    <recommendedName>
        <fullName evidence="4">PH (Pleckstrin Homology) domain-containing protein</fullName>
    </recommendedName>
</protein>
<keyword evidence="3" id="KW-1185">Reference proteome</keyword>
<accession>A0ABN2YFA2</accession>
<evidence type="ECO:0000313" key="2">
    <source>
        <dbReference type="EMBL" id="GAA2126290.1"/>
    </source>
</evidence>
<dbReference type="RefSeq" id="WP_344559501.1">
    <property type="nucleotide sequence ID" value="NZ_BAAANS010000120.1"/>
</dbReference>
<evidence type="ECO:0000313" key="3">
    <source>
        <dbReference type="Proteomes" id="UP001500897"/>
    </source>
</evidence>
<proteinExistence type="predicted"/>
<gene>
    <name evidence="2" type="ORF">GCM10009759_78600</name>
</gene>
<reference evidence="2 3" key="1">
    <citation type="journal article" date="2019" name="Int. J. Syst. Evol. Microbiol.">
        <title>The Global Catalogue of Microorganisms (GCM) 10K type strain sequencing project: providing services to taxonomists for standard genome sequencing and annotation.</title>
        <authorList>
            <consortium name="The Broad Institute Genomics Platform"/>
            <consortium name="The Broad Institute Genome Sequencing Center for Infectious Disease"/>
            <person name="Wu L."/>
            <person name="Ma J."/>
        </authorList>
    </citation>
    <scope>NUCLEOTIDE SEQUENCE [LARGE SCALE GENOMIC DNA]</scope>
    <source>
        <strain evidence="2 3">JCM 14559</strain>
    </source>
</reference>